<evidence type="ECO:0000313" key="2">
    <source>
        <dbReference type="EMBL" id="KCW88254.1"/>
    </source>
</evidence>
<accession>A0A059DCP4</accession>
<evidence type="ECO:0000256" key="1">
    <source>
        <dbReference type="SAM" id="MobiDB-lite"/>
    </source>
</evidence>
<organism evidence="2">
    <name type="scientific">Eucalyptus grandis</name>
    <name type="common">Flooded gum</name>
    <dbReference type="NCBI Taxonomy" id="71139"/>
    <lineage>
        <taxon>Eukaryota</taxon>
        <taxon>Viridiplantae</taxon>
        <taxon>Streptophyta</taxon>
        <taxon>Embryophyta</taxon>
        <taxon>Tracheophyta</taxon>
        <taxon>Spermatophyta</taxon>
        <taxon>Magnoliopsida</taxon>
        <taxon>eudicotyledons</taxon>
        <taxon>Gunneridae</taxon>
        <taxon>Pentapetalae</taxon>
        <taxon>rosids</taxon>
        <taxon>malvids</taxon>
        <taxon>Myrtales</taxon>
        <taxon>Myrtaceae</taxon>
        <taxon>Myrtoideae</taxon>
        <taxon>Eucalypteae</taxon>
        <taxon>Eucalyptus</taxon>
    </lineage>
</organism>
<reference evidence="2" key="1">
    <citation type="submission" date="2013-07" db="EMBL/GenBank/DDBJ databases">
        <title>The genome of Eucalyptus grandis.</title>
        <authorList>
            <person name="Schmutz J."/>
            <person name="Hayes R."/>
            <person name="Myburg A."/>
            <person name="Tuskan G."/>
            <person name="Grattapaglia D."/>
            <person name="Rokhsar D.S."/>
        </authorList>
    </citation>
    <scope>NUCLEOTIDE SEQUENCE</scope>
    <source>
        <tissue evidence="2">Leaf extractions</tissue>
    </source>
</reference>
<dbReference type="Gramene" id="KCW88254">
    <property type="protein sequence ID" value="KCW88254"/>
    <property type="gene ID" value="EUGRSUZ_A00641"/>
</dbReference>
<dbReference type="AlphaFoldDB" id="A0A059DCP4"/>
<feature type="region of interest" description="Disordered" evidence="1">
    <location>
        <begin position="1"/>
        <end position="36"/>
    </location>
</feature>
<feature type="compositionally biased region" description="Polar residues" evidence="1">
    <location>
        <begin position="1"/>
        <end position="10"/>
    </location>
</feature>
<dbReference type="InParanoid" id="A0A059DCP4"/>
<dbReference type="EMBL" id="KK198753">
    <property type="protein sequence ID" value="KCW88254.1"/>
    <property type="molecule type" value="Genomic_DNA"/>
</dbReference>
<protein>
    <submittedName>
        <fullName evidence="2">Uncharacterized protein</fullName>
    </submittedName>
</protein>
<name>A0A059DCP4_EUCGR</name>
<proteinExistence type="predicted"/>
<sequence length="141" mass="16325">MCTHTPTPNFHSKPPDCTRNSSSYGKQKPRQRPVEAVPHLTLPKCLVCPHHLPPRQRHLSHGEPRVEVLPELRDHPVLQRPHMDPIRLRPFPPLSDHITIAYSCYTSWMEWKSRVVRLPGEDAHHVLATWWPVEPPFEIAG</sequence>
<gene>
    <name evidence="2" type="ORF">EUGRSUZ_A00641</name>
</gene>